<comment type="caution">
    <text evidence="1">The sequence shown here is derived from an EMBL/GenBank/DDBJ whole genome shotgun (WGS) entry which is preliminary data.</text>
</comment>
<proteinExistence type="predicted"/>
<evidence type="ECO:0000313" key="1">
    <source>
        <dbReference type="EMBL" id="GAA5056406.1"/>
    </source>
</evidence>
<protein>
    <submittedName>
        <fullName evidence="1">Uncharacterized protein</fullName>
    </submittedName>
</protein>
<keyword evidence="2" id="KW-1185">Reference proteome</keyword>
<evidence type="ECO:0000313" key="2">
    <source>
        <dbReference type="Proteomes" id="UP001500124"/>
    </source>
</evidence>
<organism evidence="1 2">
    <name type="scientific">Streptomyces similanensis</name>
    <dbReference type="NCBI Taxonomy" id="1274988"/>
    <lineage>
        <taxon>Bacteria</taxon>
        <taxon>Bacillati</taxon>
        <taxon>Actinomycetota</taxon>
        <taxon>Actinomycetes</taxon>
        <taxon>Kitasatosporales</taxon>
        <taxon>Streptomycetaceae</taxon>
        <taxon>Streptomyces</taxon>
    </lineage>
</organism>
<dbReference type="EMBL" id="BAABKC010000044">
    <property type="protein sequence ID" value="GAA5056406.1"/>
    <property type="molecule type" value="Genomic_DNA"/>
</dbReference>
<reference evidence="2" key="1">
    <citation type="journal article" date="2019" name="Int. J. Syst. Evol. Microbiol.">
        <title>The Global Catalogue of Microorganisms (GCM) 10K type strain sequencing project: providing services to taxonomists for standard genome sequencing and annotation.</title>
        <authorList>
            <consortium name="The Broad Institute Genomics Platform"/>
            <consortium name="The Broad Institute Genome Sequencing Center for Infectious Disease"/>
            <person name="Wu L."/>
            <person name="Ma J."/>
        </authorList>
    </citation>
    <scope>NUCLEOTIDE SEQUENCE [LARGE SCALE GENOMIC DNA]</scope>
    <source>
        <strain evidence="2">JCM 18410</strain>
    </source>
</reference>
<dbReference type="RefSeq" id="WP_345668691.1">
    <property type="nucleotide sequence ID" value="NZ_BAABKC010000044.1"/>
</dbReference>
<name>A0ABP9KGA1_9ACTN</name>
<gene>
    <name evidence="1" type="ORF">GCM10023336_29160</name>
</gene>
<sequence>MAATPFPTLRLPVRLTIGGHSADVGTITVNGREQVGPQIADALRAAADAYDRVTDEEVSTDAAPR</sequence>
<accession>A0ABP9KGA1</accession>
<dbReference type="Proteomes" id="UP001500124">
    <property type="component" value="Unassembled WGS sequence"/>
</dbReference>